<dbReference type="PANTHER" id="PTHR48006:SF34">
    <property type="entry name" value="OS08G0203700 PROTEIN"/>
    <property type="match status" value="1"/>
</dbReference>
<proteinExistence type="predicted"/>
<name>A0A9Q0QYD3_9MAGN</name>
<keyword evidence="7" id="KW-0325">Glycoprotein</keyword>
<dbReference type="EC" id="2.7.11.1" evidence="1"/>
<dbReference type="Gene3D" id="3.30.200.20">
    <property type="entry name" value="Phosphorylase Kinase, domain 1"/>
    <property type="match status" value="1"/>
</dbReference>
<evidence type="ECO:0000256" key="7">
    <source>
        <dbReference type="ARBA" id="ARBA00023180"/>
    </source>
</evidence>
<sequence length="332" mass="36071">MCNLSLKDFDIRKEAGGVSFSAVEKVIQAQVLENFLEVHLFWAGKGTCCITKQGTYGPSISAISAVPNFVPTVSNTPRTLTSTRKTSTGLVVEIAVAVGVVCFLFVLVVYYILQRRKDLKSDEDEGIASRPNTFSYAELRIATEDFNPANKLGEGGFGPVYMGTLPDGRVVAVKQLSVASHQGKSQFITEIATISAVQHRNLVRLYGCCIEGDRRLLVYEYHENKSLDQELFVAILHQKYNGVEAKRLIGVVLLCTQASPSLCSAMSRVVAMLSGDIEVSTVTSKPGYLTDWEFNDRTCSFAMSGDTFGVSTSGNPMSKTNSLNPSTVFGGD</sequence>
<evidence type="ECO:0000256" key="2">
    <source>
        <dbReference type="ARBA" id="ARBA00022553"/>
    </source>
</evidence>
<keyword evidence="12" id="KW-1185">Reference proteome</keyword>
<dbReference type="GO" id="GO:0004674">
    <property type="term" value="F:protein serine/threonine kinase activity"/>
    <property type="evidence" value="ECO:0007669"/>
    <property type="project" value="UniProtKB-EC"/>
</dbReference>
<dbReference type="Pfam" id="PF11721">
    <property type="entry name" value="Malectin"/>
    <property type="match status" value="1"/>
</dbReference>
<evidence type="ECO:0000256" key="8">
    <source>
        <dbReference type="SAM" id="MobiDB-lite"/>
    </source>
</evidence>
<evidence type="ECO:0000256" key="1">
    <source>
        <dbReference type="ARBA" id="ARBA00012513"/>
    </source>
</evidence>
<dbReference type="EMBL" id="JAMYWD010000003">
    <property type="protein sequence ID" value="KAJ4976302.1"/>
    <property type="molecule type" value="Genomic_DNA"/>
</dbReference>
<keyword evidence="9" id="KW-0472">Membrane</keyword>
<dbReference type="InterPro" id="IPR000719">
    <property type="entry name" value="Prot_kinase_dom"/>
</dbReference>
<dbReference type="GO" id="GO:0005886">
    <property type="term" value="C:plasma membrane"/>
    <property type="evidence" value="ECO:0007669"/>
    <property type="project" value="TreeGrafter"/>
</dbReference>
<feature type="region of interest" description="Disordered" evidence="8">
    <location>
        <begin position="313"/>
        <end position="332"/>
    </location>
</feature>
<feature type="transmembrane region" description="Helical" evidence="9">
    <location>
        <begin position="90"/>
        <end position="113"/>
    </location>
</feature>
<reference evidence="11" key="1">
    <citation type="journal article" date="2023" name="Plant J.">
        <title>The genome of the king protea, Protea cynaroides.</title>
        <authorList>
            <person name="Chang J."/>
            <person name="Duong T.A."/>
            <person name="Schoeman C."/>
            <person name="Ma X."/>
            <person name="Roodt D."/>
            <person name="Barker N."/>
            <person name="Li Z."/>
            <person name="Van de Peer Y."/>
            <person name="Mizrachi E."/>
        </authorList>
    </citation>
    <scope>NUCLEOTIDE SEQUENCE</scope>
    <source>
        <tissue evidence="11">Young leaves</tissue>
    </source>
</reference>
<dbReference type="GO" id="GO:0005524">
    <property type="term" value="F:ATP binding"/>
    <property type="evidence" value="ECO:0007669"/>
    <property type="project" value="UniProtKB-KW"/>
</dbReference>
<keyword evidence="9" id="KW-0812">Transmembrane</keyword>
<gene>
    <name evidence="11" type="ORF">NE237_001408</name>
</gene>
<dbReference type="Pfam" id="PF07714">
    <property type="entry name" value="PK_Tyr_Ser-Thr"/>
    <property type="match status" value="1"/>
</dbReference>
<dbReference type="FunFam" id="3.30.200.20:FF:000140">
    <property type="entry name" value="Leucine-rich repeat receptor-like protein kinase"/>
    <property type="match status" value="1"/>
</dbReference>
<evidence type="ECO:0000313" key="12">
    <source>
        <dbReference type="Proteomes" id="UP001141806"/>
    </source>
</evidence>
<dbReference type="InterPro" id="IPR011009">
    <property type="entry name" value="Kinase-like_dom_sf"/>
</dbReference>
<dbReference type="InterPro" id="IPR001245">
    <property type="entry name" value="Ser-Thr/Tyr_kinase_cat_dom"/>
</dbReference>
<dbReference type="PROSITE" id="PS50011">
    <property type="entry name" value="PROTEIN_KINASE_DOM"/>
    <property type="match status" value="1"/>
</dbReference>
<keyword evidence="3" id="KW-0808">Transferase</keyword>
<keyword evidence="9" id="KW-1133">Transmembrane helix</keyword>
<evidence type="ECO:0000256" key="3">
    <source>
        <dbReference type="ARBA" id="ARBA00022679"/>
    </source>
</evidence>
<keyword evidence="5" id="KW-0547">Nucleotide-binding</keyword>
<dbReference type="SUPFAM" id="SSF56112">
    <property type="entry name" value="Protein kinase-like (PK-like)"/>
    <property type="match status" value="1"/>
</dbReference>
<protein>
    <recommendedName>
        <fullName evidence="1">non-specific serine/threonine protein kinase</fullName>
        <ecNumber evidence="1">2.7.11.1</ecNumber>
    </recommendedName>
</protein>
<dbReference type="PANTHER" id="PTHR48006">
    <property type="entry name" value="LEUCINE-RICH REPEAT-CONTAINING PROTEIN DDB_G0281931-RELATED"/>
    <property type="match status" value="1"/>
</dbReference>
<evidence type="ECO:0000256" key="5">
    <source>
        <dbReference type="ARBA" id="ARBA00022741"/>
    </source>
</evidence>
<keyword evidence="2" id="KW-0597">Phosphoprotein</keyword>
<keyword evidence="6" id="KW-0067">ATP-binding</keyword>
<dbReference type="OrthoDB" id="663146at2759"/>
<dbReference type="AlphaFoldDB" id="A0A9Q0QYD3"/>
<dbReference type="InterPro" id="IPR021720">
    <property type="entry name" value="Malectin_dom"/>
</dbReference>
<evidence type="ECO:0000256" key="4">
    <source>
        <dbReference type="ARBA" id="ARBA00022729"/>
    </source>
</evidence>
<accession>A0A9Q0QYD3</accession>
<keyword evidence="4" id="KW-0732">Signal</keyword>
<dbReference type="Proteomes" id="UP001141806">
    <property type="component" value="Unassembled WGS sequence"/>
</dbReference>
<evidence type="ECO:0000256" key="9">
    <source>
        <dbReference type="SAM" id="Phobius"/>
    </source>
</evidence>
<dbReference type="InterPro" id="IPR051824">
    <property type="entry name" value="LRR_Rcpt-Like_S/T_Kinase"/>
</dbReference>
<organism evidence="11 12">
    <name type="scientific">Protea cynaroides</name>
    <dbReference type="NCBI Taxonomy" id="273540"/>
    <lineage>
        <taxon>Eukaryota</taxon>
        <taxon>Viridiplantae</taxon>
        <taxon>Streptophyta</taxon>
        <taxon>Embryophyta</taxon>
        <taxon>Tracheophyta</taxon>
        <taxon>Spermatophyta</taxon>
        <taxon>Magnoliopsida</taxon>
        <taxon>Proteales</taxon>
        <taxon>Proteaceae</taxon>
        <taxon>Protea</taxon>
    </lineage>
</organism>
<evidence type="ECO:0000313" key="11">
    <source>
        <dbReference type="EMBL" id="KAJ4976302.1"/>
    </source>
</evidence>
<feature type="domain" description="Protein kinase" evidence="10">
    <location>
        <begin position="146"/>
        <end position="332"/>
    </location>
</feature>
<evidence type="ECO:0000259" key="10">
    <source>
        <dbReference type="PROSITE" id="PS50011"/>
    </source>
</evidence>
<comment type="caution">
    <text evidence="11">The sequence shown here is derived from an EMBL/GenBank/DDBJ whole genome shotgun (WGS) entry which is preliminary data.</text>
</comment>
<evidence type="ECO:0000256" key="6">
    <source>
        <dbReference type="ARBA" id="ARBA00022840"/>
    </source>
</evidence>